<protein>
    <submittedName>
        <fullName evidence="1">Uncharacterized protein</fullName>
    </submittedName>
</protein>
<reference evidence="1" key="1">
    <citation type="submission" date="2019-08" db="EMBL/GenBank/DDBJ databases">
        <authorList>
            <person name="Kucharzyk K."/>
            <person name="Murdoch R.W."/>
            <person name="Higgins S."/>
            <person name="Loffler F."/>
        </authorList>
    </citation>
    <scope>NUCLEOTIDE SEQUENCE</scope>
</reference>
<dbReference type="AlphaFoldDB" id="A0A645B2V4"/>
<gene>
    <name evidence="1" type="ORF">SDC9_105724</name>
</gene>
<sequence>MRQEGHVFEVNRPILAVEQERISIECIHRNRVHTLSILQYRFPCPSSLPFFTTIDIVFALLLVRDVECIDHECIREFLAQLHRLEPADIRLPPFSTEDIPELSLRYVSDDTAVIIRIEPAVSDVRAEIARVGFRL</sequence>
<organism evidence="1">
    <name type="scientific">bioreactor metagenome</name>
    <dbReference type="NCBI Taxonomy" id="1076179"/>
    <lineage>
        <taxon>unclassified sequences</taxon>
        <taxon>metagenomes</taxon>
        <taxon>ecological metagenomes</taxon>
    </lineage>
</organism>
<comment type="caution">
    <text evidence="1">The sequence shown here is derived from an EMBL/GenBank/DDBJ whole genome shotgun (WGS) entry which is preliminary data.</text>
</comment>
<evidence type="ECO:0000313" key="1">
    <source>
        <dbReference type="EMBL" id="MPM58891.1"/>
    </source>
</evidence>
<accession>A0A645B2V4</accession>
<dbReference type="EMBL" id="VSSQ01017012">
    <property type="protein sequence ID" value="MPM58891.1"/>
    <property type="molecule type" value="Genomic_DNA"/>
</dbReference>
<proteinExistence type="predicted"/>
<name>A0A645B2V4_9ZZZZ</name>